<reference evidence="3 4" key="1">
    <citation type="submission" date="2019-01" db="EMBL/GenBank/DDBJ databases">
        <title>Lacunisphaera sp. strain TWA-58.</title>
        <authorList>
            <person name="Chen W.-M."/>
        </authorList>
    </citation>
    <scope>NUCLEOTIDE SEQUENCE [LARGE SCALE GENOMIC DNA]</scope>
    <source>
        <strain evidence="3 4">TWA-58</strain>
    </source>
</reference>
<organism evidence="3 4">
    <name type="scientific">Oleiharenicola lentus</name>
    <dbReference type="NCBI Taxonomy" id="2508720"/>
    <lineage>
        <taxon>Bacteria</taxon>
        <taxon>Pseudomonadati</taxon>
        <taxon>Verrucomicrobiota</taxon>
        <taxon>Opitutia</taxon>
        <taxon>Opitutales</taxon>
        <taxon>Opitutaceae</taxon>
        <taxon>Oleiharenicola</taxon>
    </lineage>
</organism>
<dbReference type="AlphaFoldDB" id="A0A4V1M6B2"/>
<evidence type="ECO:0000256" key="1">
    <source>
        <dbReference type="SAM" id="MobiDB-lite"/>
    </source>
</evidence>
<name>A0A4V1M6B2_9BACT</name>
<sequence length="149" mass="16622">MKNSRSLLLALSAVLISVTPVLRAADQARPDGPPPGERRERMEKAGDRMAEALGLSDDQKVQMKAIGDQERAEMQALRADTALAKEERKAKVQAIHQKYKAQRDALLTPEQKVKADKFREKGRERMEKGGFGDGPGAERRKERREQSGT</sequence>
<accession>A0A4V1M6B2</accession>
<dbReference type="OrthoDB" id="675947at2"/>
<evidence type="ECO:0000313" key="4">
    <source>
        <dbReference type="Proteomes" id="UP000290218"/>
    </source>
</evidence>
<evidence type="ECO:0000256" key="2">
    <source>
        <dbReference type="SAM" id="SignalP"/>
    </source>
</evidence>
<evidence type="ECO:0000313" key="3">
    <source>
        <dbReference type="EMBL" id="RXK54789.1"/>
    </source>
</evidence>
<gene>
    <name evidence="3" type="ORF">ESB00_02510</name>
</gene>
<feature type="region of interest" description="Disordered" evidence="1">
    <location>
        <begin position="25"/>
        <end position="47"/>
    </location>
</feature>
<dbReference type="Gene3D" id="1.20.120.1490">
    <property type="match status" value="1"/>
</dbReference>
<keyword evidence="2" id="KW-0732">Signal</keyword>
<comment type="caution">
    <text evidence="3">The sequence shown here is derived from an EMBL/GenBank/DDBJ whole genome shotgun (WGS) entry which is preliminary data.</text>
</comment>
<dbReference type="EMBL" id="SDHX01000001">
    <property type="protein sequence ID" value="RXK54789.1"/>
    <property type="molecule type" value="Genomic_DNA"/>
</dbReference>
<feature type="signal peptide" evidence="2">
    <location>
        <begin position="1"/>
        <end position="24"/>
    </location>
</feature>
<feature type="compositionally biased region" description="Basic and acidic residues" evidence="1">
    <location>
        <begin position="36"/>
        <end position="47"/>
    </location>
</feature>
<dbReference type="GO" id="GO:0042597">
    <property type="term" value="C:periplasmic space"/>
    <property type="evidence" value="ECO:0007669"/>
    <property type="project" value="InterPro"/>
</dbReference>
<dbReference type="RefSeq" id="WP_129046152.1">
    <property type="nucleotide sequence ID" value="NZ_SDHX01000001.1"/>
</dbReference>
<feature type="compositionally biased region" description="Basic and acidic residues" evidence="1">
    <location>
        <begin position="111"/>
        <end position="149"/>
    </location>
</feature>
<protein>
    <recommendedName>
        <fullName evidence="5">Periplasmic heavy metal sensor</fullName>
    </recommendedName>
</protein>
<dbReference type="Proteomes" id="UP000290218">
    <property type="component" value="Unassembled WGS sequence"/>
</dbReference>
<feature type="region of interest" description="Disordered" evidence="1">
    <location>
        <begin position="101"/>
        <end position="149"/>
    </location>
</feature>
<proteinExistence type="predicted"/>
<evidence type="ECO:0008006" key="5">
    <source>
        <dbReference type="Google" id="ProtNLM"/>
    </source>
</evidence>
<keyword evidence="4" id="KW-1185">Reference proteome</keyword>
<feature type="chain" id="PRO_5020372017" description="Periplasmic heavy metal sensor" evidence="2">
    <location>
        <begin position="25"/>
        <end position="149"/>
    </location>
</feature>